<evidence type="ECO:0000313" key="2">
    <source>
        <dbReference type="EMBL" id="KAK4782852.1"/>
    </source>
</evidence>
<comment type="caution">
    <text evidence="2">The sequence shown here is derived from an EMBL/GenBank/DDBJ whole genome shotgun (WGS) entry which is preliminary data.</text>
</comment>
<name>A0AAN7QXN0_TRANT</name>
<dbReference type="Proteomes" id="UP001346149">
    <property type="component" value="Unassembled WGS sequence"/>
</dbReference>
<organism evidence="2 3">
    <name type="scientific">Trapa natans</name>
    <name type="common">Water chestnut</name>
    <dbReference type="NCBI Taxonomy" id="22666"/>
    <lineage>
        <taxon>Eukaryota</taxon>
        <taxon>Viridiplantae</taxon>
        <taxon>Streptophyta</taxon>
        <taxon>Embryophyta</taxon>
        <taxon>Tracheophyta</taxon>
        <taxon>Spermatophyta</taxon>
        <taxon>Magnoliopsida</taxon>
        <taxon>eudicotyledons</taxon>
        <taxon>Gunneridae</taxon>
        <taxon>Pentapetalae</taxon>
        <taxon>rosids</taxon>
        <taxon>malvids</taxon>
        <taxon>Myrtales</taxon>
        <taxon>Lythraceae</taxon>
        <taxon>Trapa</taxon>
    </lineage>
</organism>
<protein>
    <submittedName>
        <fullName evidence="2">Uncharacterized protein</fullName>
    </submittedName>
</protein>
<accession>A0AAN7QXN0</accession>
<gene>
    <name evidence="2" type="ORF">SAY86_007226</name>
</gene>
<dbReference type="EMBL" id="JAXQNO010000015">
    <property type="protein sequence ID" value="KAK4782852.1"/>
    <property type="molecule type" value="Genomic_DNA"/>
</dbReference>
<proteinExistence type="predicted"/>
<feature type="region of interest" description="Disordered" evidence="1">
    <location>
        <begin position="30"/>
        <end position="65"/>
    </location>
</feature>
<sequence length="105" mass="11809">MMIGALAPSMVTETVGRGDQILQNQARSFEVQQRESGGMRTFKPLPKSETLFEPPIAGKTVPRKKKKWERETHCFRIEDDRGKIVNMEIFVDQAGGPAECMARVS</sequence>
<evidence type="ECO:0000256" key="1">
    <source>
        <dbReference type="SAM" id="MobiDB-lite"/>
    </source>
</evidence>
<keyword evidence="3" id="KW-1185">Reference proteome</keyword>
<evidence type="ECO:0000313" key="3">
    <source>
        <dbReference type="Proteomes" id="UP001346149"/>
    </source>
</evidence>
<reference evidence="2 3" key="1">
    <citation type="journal article" date="2023" name="Hortic Res">
        <title>Pangenome of water caltrop reveals structural variations and asymmetric subgenome divergence after allopolyploidization.</title>
        <authorList>
            <person name="Zhang X."/>
            <person name="Chen Y."/>
            <person name="Wang L."/>
            <person name="Yuan Y."/>
            <person name="Fang M."/>
            <person name="Shi L."/>
            <person name="Lu R."/>
            <person name="Comes H.P."/>
            <person name="Ma Y."/>
            <person name="Chen Y."/>
            <person name="Huang G."/>
            <person name="Zhou Y."/>
            <person name="Zheng Z."/>
            <person name="Qiu Y."/>
        </authorList>
    </citation>
    <scope>NUCLEOTIDE SEQUENCE [LARGE SCALE GENOMIC DNA]</scope>
    <source>
        <strain evidence="2">F231</strain>
    </source>
</reference>
<dbReference type="AlphaFoldDB" id="A0AAN7QXN0"/>